<name>A0A9W9GDC1_9EURO</name>
<reference evidence="11" key="1">
    <citation type="submission" date="2022-11" db="EMBL/GenBank/DDBJ databases">
        <authorList>
            <person name="Petersen C."/>
        </authorList>
    </citation>
    <scope>NUCLEOTIDE SEQUENCE</scope>
    <source>
        <strain evidence="11">IBT 30069</strain>
    </source>
</reference>
<evidence type="ECO:0000256" key="9">
    <source>
        <dbReference type="ARBA" id="ARBA00047764"/>
    </source>
</evidence>
<dbReference type="InterPro" id="IPR001365">
    <property type="entry name" value="A_deaminase_dom"/>
</dbReference>
<comment type="caution">
    <text evidence="11">The sequence shown here is derived from an EMBL/GenBank/DDBJ whole genome shotgun (WGS) entry which is preliminary data.</text>
</comment>
<dbReference type="GO" id="GO:0046103">
    <property type="term" value="P:inosine biosynthetic process"/>
    <property type="evidence" value="ECO:0007669"/>
    <property type="project" value="TreeGrafter"/>
</dbReference>
<keyword evidence="8" id="KW-0378">Hydrolase</keyword>
<dbReference type="OrthoDB" id="7202371at2759"/>
<evidence type="ECO:0000256" key="7">
    <source>
        <dbReference type="ARBA" id="ARBA00022729"/>
    </source>
</evidence>
<comment type="similarity">
    <text evidence="3">Belongs to the metallo-dependent hydrolases superfamily. Adenosine and AMP deaminases family. ADGF subfamily.</text>
</comment>
<dbReference type="PANTHER" id="PTHR11409:SF37">
    <property type="entry name" value="ADENOSINE DEAMINASE DOMAIN-CONTAINING PROTEIN"/>
    <property type="match status" value="1"/>
</dbReference>
<comment type="subcellular location">
    <subcellularLocation>
        <location evidence="2">Secreted</location>
    </subcellularLocation>
</comment>
<gene>
    <name evidence="11" type="ORF">N7456_001074</name>
</gene>
<dbReference type="Gene3D" id="3.20.20.140">
    <property type="entry name" value="Metal-dependent hydrolases"/>
    <property type="match status" value="1"/>
</dbReference>
<dbReference type="PANTHER" id="PTHR11409">
    <property type="entry name" value="ADENOSINE DEAMINASE"/>
    <property type="match status" value="1"/>
</dbReference>
<feature type="domain" description="Adenosine deaminase" evidence="10">
    <location>
        <begin position="223"/>
        <end position="466"/>
    </location>
</feature>
<evidence type="ECO:0000256" key="2">
    <source>
        <dbReference type="ARBA" id="ARBA00004613"/>
    </source>
</evidence>
<keyword evidence="5" id="KW-0964">Secreted</keyword>
<reference evidence="11" key="2">
    <citation type="journal article" date="2023" name="IMA Fungus">
        <title>Comparative genomic study of the Penicillium genus elucidates a diverse pangenome and 15 lateral gene transfer events.</title>
        <authorList>
            <person name="Petersen C."/>
            <person name="Sorensen T."/>
            <person name="Nielsen M.R."/>
            <person name="Sondergaard T.E."/>
            <person name="Sorensen J.L."/>
            <person name="Fitzpatrick D.A."/>
            <person name="Frisvad J.C."/>
            <person name="Nielsen K.L."/>
        </authorList>
    </citation>
    <scope>NUCLEOTIDE SEQUENCE</scope>
    <source>
        <strain evidence="11">IBT 30069</strain>
    </source>
</reference>
<evidence type="ECO:0000256" key="4">
    <source>
        <dbReference type="ARBA" id="ARBA00012784"/>
    </source>
</evidence>
<dbReference type="GO" id="GO:0046872">
    <property type="term" value="F:metal ion binding"/>
    <property type="evidence" value="ECO:0007669"/>
    <property type="project" value="UniProtKB-KW"/>
</dbReference>
<keyword evidence="7" id="KW-0732">Signal</keyword>
<evidence type="ECO:0000259" key="10">
    <source>
        <dbReference type="Pfam" id="PF00962"/>
    </source>
</evidence>
<evidence type="ECO:0000256" key="6">
    <source>
        <dbReference type="ARBA" id="ARBA00022723"/>
    </source>
</evidence>
<dbReference type="GO" id="GO:0004000">
    <property type="term" value="F:adenosine deaminase activity"/>
    <property type="evidence" value="ECO:0007669"/>
    <property type="project" value="TreeGrafter"/>
</dbReference>
<organism evidence="11 12">
    <name type="scientific">Penicillium angulare</name>
    <dbReference type="NCBI Taxonomy" id="116970"/>
    <lineage>
        <taxon>Eukaryota</taxon>
        <taxon>Fungi</taxon>
        <taxon>Dikarya</taxon>
        <taxon>Ascomycota</taxon>
        <taxon>Pezizomycotina</taxon>
        <taxon>Eurotiomycetes</taxon>
        <taxon>Eurotiomycetidae</taxon>
        <taxon>Eurotiales</taxon>
        <taxon>Aspergillaceae</taxon>
        <taxon>Penicillium</taxon>
    </lineage>
</organism>
<proteinExistence type="inferred from homology"/>
<dbReference type="Proteomes" id="UP001149165">
    <property type="component" value="Unassembled WGS sequence"/>
</dbReference>
<sequence length="467" mass="53429">MPFNVSMDQGVEYSVAGYAKARAALQQQEREISFDFAFKRDQSSLETKASAVFDRIRIAEYDRLKSTFGFERGQKFYSILPSLEDSDLLRIARRSPKGALLHCHFDAMLPPEVMLPMAQQMTNMHIKCTEPLVSPDSFSKGLPEMQLLSQTKALAMSHVNIFDEFYSSEDFMLYSDFRRSFPTGEKGADEWLLSKIELQKDDAYSPERTVNSVWQCMNSSMRINRGLLRYESAWRDYTRRVIWNLVEDGISYAEIRFAMHYSSTVTSDDGERSLSHKEMIAIVEEVLNQEKKKIEERSLVFHGFKIIYANLRGCSPWEMRWCIQDAICLKQEFPDLICGFDLCGQEDAGMPLSFWVPDLLDMQKQCRDLGLHLPLILHAGETLDDGGDTDSNLYDAILLQSKRIGHGYSLHKHPLLIEICKQRDIAIEICPTSNELLGLCEQMQAHPVYSLLAQSVPCTINTDDPGF</sequence>
<dbReference type="GO" id="GO:0005576">
    <property type="term" value="C:extracellular region"/>
    <property type="evidence" value="ECO:0007669"/>
    <property type="project" value="UniProtKB-SubCell"/>
</dbReference>
<keyword evidence="12" id="KW-1185">Reference proteome</keyword>
<evidence type="ECO:0000313" key="12">
    <source>
        <dbReference type="Proteomes" id="UP001149165"/>
    </source>
</evidence>
<dbReference type="InterPro" id="IPR032466">
    <property type="entry name" value="Metal_Hydrolase"/>
</dbReference>
<evidence type="ECO:0000313" key="11">
    <source>
        <dbReference type="EMBL" id="KAJ5116726.1"/>
    </source>
</evidence>
<comment type="catalytic activity">
    <reaction evidence="9">
        <text>adenosine + H2O + H(+) = inosine + NH4(+)</text>
        <dbReference type="Rhea" id="RHEA:24408"/>
        <dbReference type="ChEBI" id="CHEBI:15377"/>
        <dbReference type="ChEBI" id="CHEBI:15378"/>
        <dbReference type="ChEBI" id="CHEBI:16335"/>
        <dbReference type="ChEBI" id="CHEBI:17596"/>
        <dbReference type="ChEBI" id="CHEBI:28938"/>
        <dbReference type="EC" id="3.5.4.4"/>
    </reaction>
</comment>
<keyword evidence="6" id="KW-0479">Metal-binding</keyword>
<evidence type="ECO:0000256" key="1">
    <source>
        <dbReference type="ARBA" id="ARBA00001947"/>
    </source>
</evidence>
<comment type="cofactor">
    <cofactor evidence="1">
        <name>Zn(2+)</name>
        <dbReference type="ChEBI" id="CHEBI:29105"/>
    </cofactor>
</comment>
<dbReference type="GO" id="GO:0006154">
    <property type="term" value="P:adenosine catabolic process"/>
    <property type="evidence" value="ECO:0007669"/>
    <property type="project" value="TreeGrafter"/>
</dbReference>
<dbReference type="SUPFAM" id="SSF51556">
    <property type="entry name" value="Metallo-dependent hydrolases"/>
    <property type="match status" value="1"/>
</dbReference>
<dbReference type="Pfam" id="PF00962">
    <property type="entry name" value="A_deaminase"/>
    <property type="match status" value="1"/>
</dbReference>
<dbReference type="InterPro" id="IPR006330">
    <property type="entry name" value="Ado/ade_deaminase"/>
</dbReference>
<accession>A0A9W9GDC1</accession>
<evidence type="ECO:0000256" key="8">
    <source>
        <dbReference type="ARBA" id="ARBA00022801"/>
    </source>
</evidence>
<evidence type="ECO:0000256" key="5">
    <source>
        <dbReference type="ARBA" id="ARBA00022525"/>
    </source>
</evidence>
<dbReference type="EC" id="3.5.4.4" evidence="4"/>
<evidence type="ECO:0000256" key="3">
    <source>
        <dbReference type="ARBA" id="ARBA00006083"/>
    </source>
</evidence>
<protein>
    <recommendedName>
        <fullName evidence="4">adenosine deaminase</fullName>
        <ecNumber evidence="4">3.5.4.4</ecNumber>
    </recommendedName>
</protein>
<dbReference type="EMBL" id="JAPQKH010000001">
    <property type="protein sequence ID" value="KAJ5116726.1"/>
    <property type="molecule type" value="Genomic_DNA"/>
</dbReference>
<dbReference type="AlphaFoldDB" id="A0A9W9GDC1"/>
<dbReference type="FunFam" id="3.20.20.140:FF:000017">
    <property type="entry name" value="Adenosine deaminase 2"/>
    <property type="match status" value="1"/>
</dbReference>